<name>E9FTJ6_DAPPU</name>
<dbReference type="Proteomes" id="UP000000305">
    <property type="component" value="Unassembled WGS sequence"/>
</dbReference>
<evidence type="ECO:0000256" key="1">
    <source>
        <dbReference type="SAM" id="SignalP"/>
    </source>
</evidence>
<feature type="chain" id="PRO_5003239759" evidence="1">
    <location>
        <begin position="23"/>
        <end position="133"/>
    </location>
</feature>
<gene>
    <name evidence="2" type="ORF">DAPPUDRAFT_310409</name>
</gene>
<reference evidence="2 3" key="1">
    <citation type="journal article" date="2011" name="Science">
        <title>The ecoresponsive genome of Daphnia pulex.</title>
        <authorList>
            <person name="Colbourne J.K."/>
            <person name="Pfrender M.E."/>
            <person name="Gilbert D."/>
            <person name="Thomas W.K."/>
            <person name="Tucker A."/>
            <person name="Oakley T.H."/>
            <person name="Tokishita S."/>
            <person name="Aerts A."/>
            <person name="Arnold G.J."/>
            <person name="Basu M.K."/>
            <person name="Bauer D.J."/>
            <person name="Caceres C.E."/>
            <person name="Carmel L."/>
            <person name="Casola C."/>
            <person name="Choi J.H."/>
            <person name="Detter J.C."/>
            <person name="Dong Q."/>
            <person name="Dusheyko S."/>
            <person name="Eads B.D."/>
            <person name="Frohlich T."/>
            <person name="Geiler-Samerotte K.A."/>
            <person name="Gerlach D."/>
            <person name="Hatcher P."/>
            <person name="Jogdeo S."/>
            <person name="Krijgsveld J."/>
            <person name="Kriventseva E.V."/>
            <person name="Kultz D."/>
            <person name="Laforsch C."/>
            <person name="Lindquist E."/>
            <person name="Lopez J."/>
            <person name="Manak J.R."/>
            <person name="Muller J."/>
            <person name="Pangilinan J."/>
            <person name="Patwardhan R.P."/>
            <person name="Pitluck S."/>
            <person name="Pritham E.J."/>
            <person name="Rechtsteiner A."/>
            <person name="Rho M."/>
            <person name="Rogozin I.B."/>
            <person name="Sakarya O."/>
            <person name="Salamov A."/>
            <person name="Schaack S."/>
            <person name="Shapiro H."/>
            <person name="Shiga Y."/>
            <person name="Skalitzky C."/>
            <person name="Smith Z."/>
            <person name="Souvorov A."/>
            <person name="Sung W."/>
            <person name="Tang Z."/>
            <person name="Tsuchiya D."/>
            <person name="Tu H."/>
            <person name="Vos H."/>
            <person name="Wang M."/>
            <person name="Wolf Y.I."/>
            <person name="Yamagata H."/>
            <person name="Yamada T."/>
            <person name="Ye Y."/>
            <person name="Shaw J.R."/>
            <person name="Andrews J."/>
            <person name="Crease T.J."/>
            <person name="Tang H."/>
            <person name="Lucas S.M."/>
            <person name="Robertson H.M."/>
            <person name="Bork P."/>
            <person name="Koonin E.V."/>
            <person name="Zdobnov E.M."/>
            <person name="Grigoriev I.V."/>
            <person name="Lynch M."/>
            <person name="Boore J.L."/>
        </authorList>
    </citation>
    <scope>NUCLEOTIDE SEQUENCE [LARGE SCALE GENOMIC DNA]</scope>
</reference>
<protein>
    <submittedName>
        <fullName evidence="2">Uncharacterized protein</fullName>
    </submittedName>
</protein>
<dbReference type="InterPro" id="IPR003330">
    <property type="entry name" value="MSG"/>
</dbReference>
<dbReference type="AlphaFoldDB" id="E9FTJ6"/>
<organism evidence="2 3">
    <name type="scientific">Daphnia pulex</name>
    <name type="common">Water flea</name>
    <dbReference type="NCBI Taxonomy" id="6669"/>
    <lineage>
        <taxon>Eukaryota</taxon>
        <taxon>Metazoa</taxon>
        <taxon>Ecdysozoa</taxon>
        <taxon>Arthropoda</taxon>
        <taxon>Crustacea</taxon>
        <taxon>Branchiopoda</taxon>
        <taxon>Diplostraca</taxon>
        <taxon>Cladocera</taxon>
        <taxon>Anomopoda</taxon>
        <taxon>Daphniidae</taxon>
        <taxon>Daphnia</taxon>
    </lineage>
</organism>
<proteinExistence type="predicted"/>
<dbReference type="Pfam" id="PF02349">
    <property type="entry name" value="MSG"/>
    <property type="match status" value="1"/>
</dbReference>
<dbReference type="KEGG" id="dpx:DAPPUDRAFT_310409"/>
<dbReference type="OrthoDB" id="10353081at2759"/>
<evidence type="ECO:0000313" key="3">
    <source>
        <dbReference type="Proteomes" id="UP000000305"/>
    </source>
</evidence>
<keyword evidence="1" id="KW-0732">Signal</keyword>
<evidence type="ECO:0000313" key="2">
    <source>
        <dbReference type="EMBL" id="EFX89624.1"/>
    </source>
</evidence>
<feature type="signal peptide" evidence="1">
    <location>
        <begin position="1"/>
        <end position="22"/>
    </location>
</feature>
<sequence>MGRTALLMLFLSICLSYASVSAANQERDSRYWLRPSGKKCMEYSEKCTRVQQYCVPIFKHLSCSEWNDRCNRYNQLCPKLVRVVAAPPQQVVAVPQQIVAVPQQVVAVPQQVVPQQVIVQQPAPQKIKFKLFG</sequence>
<dbReference type="InParanoid" id="E9FTJ6"/>
<dbReference type="HOGENOM" id="CLU_2040402_0_0_1"/>
<dbReference type="EMBL" id="GL732524">
    <property type="protein sequence ID" value="EFX89624.1"/>
    <property type="molecule type" value="Genomic_DNA"/>
</dbReference>
<accession>E9FTJ6</accession>
<keyword evidence="3" id="KW-1185">Reference proteome</keyword>